<evidence type="ECO:0000313" key="2">
    <source>
        <dbReference type="Proteomes" id="UP001497382"/>
    </source>
</evidence>
<name>A0AAV2AUW1_9ARAC</name>
<dbReference type="AlphaFoldDB" id="A0AAV2AUW1"/>
<keyword evidence="2" id="KW-1185">Reference proteome</keyword>
<accession>A0AAV2AUW1</accession>
<dbReference type="Proteomes" id="UP001497382">
    <property type="component" value="Unassembled WGS sequence"/>
</dbReference>
<reference evidence="1 2" key="1">
    <citation type="submission" date="2024-04" db="EMBL/GenBank/DDBJ databases">
        <authorList>
            <person name="Rising A."/>
            <person name="Reimegard J."/>
            <person name="Sonavane S."/>
            <person name="Akerstrom W."/>
            <person name="Nylinder S."/>
            <person name="Hedman E."/>
            <person name="Kallberg Y."/>
        </authorList>
    </citation>
    <scope>NUCLEOTIDE SEQUENCE [LARGE SCALE GENOMIC DNA]</scope>
</reference>
<evidence type="ECO:0000313" key="1">
    <source>
        <dbReference type="EMBL" id="CAL1287084.1"/>
    </source>
</evidence>
<comment type="caution">
    <text evidence="1">The sequence shown here is derived from an EMBL/GenBank/DDBJ whole genome shotgun (WGS) entry which is preliminary data.</text>
</comment>
<gene>
    <name evidence="1" type="ORF">LARSCL_LOCUS14612</name>
</gene>
<protein>
    <submittedName>
        <fullName evidence="1">Uncharacterized protein</fullName>
    </submittedName>
</protein>
<organism evidence="1 2">
    <name type="scientific">Larinioides sclopetarius</name>
    <dbReference type="NCBI Taxonomy" id="280406"/>
    <lineage>
        <taxon>Eukaryota</taxon>
        <taxon>Metazoa</taxon>
        <taxon>Ecdysozoa</taxon>
        <taxon>Arthropoda</taxon>
        <taxon>Chelicerata</taxon>
        <taxon>Arachnida</taxon>
        <taxon>Araneae</taxon>
        <taxon>Araneomorphae</taxon>
        <taxon>Entelegynae</taxon>
        <taxon>Araneoidea</taxon>
        <taxon>Araneidae</taxon>
        <taxon>Larinioides</taxon>
    </lineage>
</organism>
<proteinExistence type="predicted"/>
<sequence length="349" mass="39847">MSVQNRILRMRKEEKSSDIIFFSVPQAIHSAANWTPSEDTWLNLQPSSSSETMRVQNRILRMRKEENPPISFSSRCLKQLILPLPGHRRSGTSFWRFPILCVACAPVCVAILKYRTSGVSGLAAPVLHSGRHFGFRRTCALPPNHRDWAWSLPVPPAEKDIDFFYHYYNTGMTSWCTFEAYRGKKGGNGKDISPAEYLLIVGKEDDLSSVGRKRQEYIFEWVKGCKSGFGIICISLFLSSPWRRSQKEFSATFRRKKTEDGFLMTHRVTSPKNLGRRQEVAKTKVSFFSYLSEKGVPLRSCFLRPEMRKCFPKGEVEIRSPGTVTGARRKHLRDTYLKSQTSPFGNTGA</sequence>
<dbReference type="EMBL" id="CAXIEN010000212">
    <property type="protein sequence ID" value="CAL1287084.1"/>
    <property type="molecule type" value="Genomic_DNA"/>
</dbReference>